<evidence type="ECO:0000256" key="1">
    <source>
        <dbReference type="SAM" id="MobiDB-lite"/>
    </source>
</evidence>
<keyword evidence="3" id="KW-1185">Reference proteome</keyword>
<evidence type="ECO:0000313" key="2">
    <source>
        <dbReference type="EMBL" id="MBP2242929.1"/>
    </source>
</evidence>
<comment type="caution">
    <text evidence="2">The sequence shown here is derived from an EMBL/GenBank/DDBJ whole genome shotgun (WGS) entry which is preliminary data.</text>
</comment>
<name>A0ABS4RJM3_9BACI</name>
<feature type="compositionally biased region" description="Basic residues" evidence="1">
    <location>
        <begin position="1"/>
        <end position="15"/>
    </location>
</feature>
<evidence type="ECO:0000313" key="3">
    <source>
        <dbReference type="Proteomes" id="UP001519293"/>
    </source>
</evidence>
<dbReference type="Proteomes" id="UP001519293">
    <property type="component" value="Unassembled WGS sequence"/>
</dbReference>
<organism evidence="2 3">
    <name type="scientific">Cytobacillus eiseniae</name>
    <dbReference type="NCBI Taxonomy" id="762947"/>
    <lineage>
        <taxon>Bacteria</taxon>
        <taxon>Bacillati</taxon>
        <taxon>Bacillota</taxon>
        <taxon>Bacilli</taxon>
        <taxon>Bacillales</taxon>
        <taxon>Bacillaceae</taxon>
        <taxon>Cytobacillus</taxon>
    </lineage>
</organism>
<proteinExistence type="predicted"/>
<feature type="compositionally biased region" description="Basic and acidic residues" evidence="1">
    <location>
        <begin position="16"/>
        <end position="34"/>
    </location>
</feature>
<accession>A0ABS4RJM3</accession>
<feature type="region of interest" description="Disordered" evidence="1">
    <location>
        <begin position="1"/>
        <end position="37"/>
    </location>
</feature>
<reference evidence="2 3" key="1">
    <citation type="submission" date="2021-03" db="EMBL/GenBank/DDBJ databases">
        <title>Genomic Encyclopedia of Type Strains, Phase IV (KMG-IV): sequencing the most valuable type-strain genomes for metagenomic binning, comparative biology and taxonomic classification.</title>
        <authorList>
            <person name="Goeker M."/>
        </authorList>
    </citation>
    <scope>NUCLEOTIDE SEQUENCE [LARGE SCALE GENOMIC DNA]</scope>
    <source>
        <strain evidence="2 3">DSM 26675</strain>
    </source>
</reference>
<dbReference type="RefSeq" id="WP_066391937.1">
    <property type="nucleotide sequence ID" value="NZ_JAGIKZ010000029.1"/>
</dbReference>
<protein>
    <submittedName>
        <fullName evidence="2">Uncharacterized protein</fullName>
    </submittedName>
</protein>
<sequence length="115" mass="13483">MRHEGHRGHHKHHEGRHNGRREEHVNGGKSEGAKTFRRKRAIMFLEHLETKQEVLKKQLNTPELQSANPIIAGELKATQAIIGEFVQLFELYEFEEYAKLRYKAEKGQKNEQDVE</sequence>
<dbReference type="EMBL" id="JAGIKZ010000029">
    <property type="protein sequence ID" value="MBP2242929.1"/>
    <property type="molecule type" value="Genomic_DNA"/>
</dbReference>
<gene>
    <name evidence="2" type="ORF">J2Z40_003511</name>
</gene>